<feature type="compositionally biased region" description="Basic and acidic residues" evidence="1">
    <location>
        <begin position="71"/>
        <end position="82"/>
    </location>
</feature>
<feature type="compositionally biased region" description="Polar residues" evidence="1">
    <location>
        <begin position="230"/>
        <end position="248"/>
    </location>
</feature>
<dbReference type="Proteomes" id="UP000836841">
    <property type="component" value="Chromosome 7"/>
</dbReference>
<dbReference type="PANTHER" id="PTHR36757">
    <property type="entry name" value="BNAANNG22500D PROTEIN"/>
    <property type="match status" value="1"/>
</dbReference>
<dbReference type="PANTHER" id="PTHR36757:SF1">
    <property type="entry name" value="GENOME ASSEMBLY, CHROMOSOME: A04"/>
    <property type="match status" value="1"/>
</dbReference>
<evidence type="ECO:0000256" key="1">
    <source>
        <dbReference type="SAM" id="MobiDB-lite"/>
    </source>
</evidence>
<name>A0AAU9T4A0_THLAR</name>
<keyword evidence="3" id="KW-1185">Reference proteome</keyword>
<evidence type="ECO:0000313" key="3">
    <source>
        <dbReference type="Proteomes" id="UP000836841"/>
    </source>
</evidence>
<feature type="compositionally biased region" description="Low complexity" evidence="1">
    <location>
        <begin position="249"/>
        <end position="258"/>
    </location>
</feature>
<protein>
    <submittedName>
        <fullName evidence="2">Uncharacterized protein</fullName>
    </submittedName>
</protein>
<proteinExistence type="predicted"/>
<evidence type="ECO:0000313" key="2">
    <source>
        <dbReference type="EMBL" id="CAH2079726.1"/>
    </source>
</evidence>
<gene>
    <name evidence="2" type="ORF">TAV2_LOCUS23953</name>
</gene>
<accession>A0AAU9T4A0</accession>
<feature type="region of interest" description="Disordered" evidence="1">
    <location>
        <begin position="230"/>
        <end position="260"/>
    </location>
</feature>
<dbReference type="AlphaFoldDB" id="A0AAU9T4A0"/>
<organism evidence="2 3">
    <name type="scientific">Thlaspi arvense</name>
    <name type="common">Field penny-cress</name>
    <dbReference type="NCBI Taxonomy" id="13288"/>
    <lineage>
        <taxon>Eukaryota</taxon>
        <taxon>Viridiplantae</taxon>
        <taxon>Streptophyta</taxon>
        <taxon>Embryophyta</taxon>
        <taxon>Tracheophyta</taxon>
        <taxon>Spermatophyta</taxon>
        <taxon>Magnoliopsida</taxon>
        <taxon>eudicotyledons</taxon>
        <taxon>Gunneridae</taxon>
        <taxon>Pentapetalae</taxon>
        <taxon>rosids</taxon>
        <taxon>malvids</taxon>
        <taxon>Brassicales</taxon>
        <taxon>Brassicaceae</taxon>
        <taxon>Thlaspideae</taxon>
        <taxon>Thlaspi</taxon>
    </lineage>
</organism>
<feature type="region of interest" description="Disordered" evidence="1">
    <location>
        <begin position="67"/>
        <end position="118"/>
    </location>
</feature>
<sequence>MPEKANHSPRISFSQDFCYYDSIPIEQSPLRPPSESSCFNFDFSVPGGVIYGESSWSAEEFFSDGKIVPTEIKKRPEPEMKSFSESSGPGRPKPETNPIGDVKPVHEIDEIDEIDDEEEYEEIMVIEEKPNCKPFWGFKKVKKRPVTVPGNSLPKPETNQIGDVKPVVEIEGGKATVVEAKPNTIPNRNVKPVHEIEEIEEEKPNTKPFWGFKKRSNSIINSEIGLPLLSNNQTGSNSKKTETTELQVSSSSSSSSNSKEPLKKNYYGGYNYGGNGGEIKVNSFLDMIPSGSLFGLGSIIFGSGSDKNKKRSLIFYW</sequence>
<feature type="compositionally biased region" description="Acidic residues" evidence="1">
    <location>
        <begin position="109"/>
        <end position="118"/>
    </location>
</feature>
<reference evidence="2 3" key="1">
    <citation type="submission" date="2022-03" db="EMBL/GenBank/DDBJ databases">
        <authorList>
            <person name="Nunn A."/>
            <person name="Chopra R."/>
            <person name="Nunn A."/>
            <person name="Contreras Garrido A."/>
        </authorList>
    </citation>
    <scope>NUCLEOTIDE SEQUENCE [LARGE SCALE GENOMIC DNA]</scope>
</reference>
<dbReference type="EMBL" id="OU466863">
    <property type="protein sequence ID" value="CAH2079726.1"/>
    <property type="molecule type" value="Genomic_DNA"/>
</dbReference>